<evidence type="ECO:0000313" key="3">
    <source>
        <dbReference type="Proteomes" id="UP000092124"/>
    </source>
</evidence>
<gene>
    <name evidence="2" type="ORF">A6R68_13650</name>
</gene>
<name>A0A1A6H0J9_NEOLE</name>
<keyword evidence="3" id="KW-1185">Reference proteome</keyword>
<sequence length="87" mass="9385">MYSTGSMVSQSLVLIIQLEIVELARLNMRCGRLLDAVAMALKLPVGDSETQQSVLPQKSFTSFQSTEDPEVGGGNGDATVWSRVDLP</sequence>
<evidence type="ECO:0000256" key="1">
    <source>
        <dbReference type="SAM" id="MobiDB-lite"/>
    </source>
</evidence>
<evidence type="ECO:0000313" key="2">
    <source>
        <dbReference type="EMBL" id="OBS71774.1"/>
    </source>
</evidence>
<feature type="compositionally biased region" description="Polar residues" evidence="1">
    <location>
        <begin position="48"/>
        <end position="66"/>
    </location>
</feature>
<proteinExistence type="predicted"/>
<dbReference type="Proteomes" id="UP000092124">
    <property type="component" value="Unassembled WGS sequence"/>
</dbReference>
<feature type="region of interest" description="Disordered" evidence="1">
    <location>
        <begin position="47"/>
        <end position="87"/>
    </location>
</feature>
<accession>A0A1A6H0J9</accession>
<protein>
    <submittedName>
        <fullName evidence="2">Uncharacterized protein</fullName>
    </submittedName>
</protein>
<comment type="caution">
    <text evidence="2">The sequence shown here is derived from an EMBL/GenBank/DDBJ whole genome shotgun (WGS) entry which is preliminary data.</text>
</comment>
<dbReference type="AlphaFoldDB" id="A0A1A6H0J9"/>
<reference evidence="2 3" key="1">
    <citation type="submission" date="2016-06" db="EMBL/GenBank/DDBJ databases">
        <title>The Draft Genome Sequence and Annotation of the Desert Woodrat Neotoma lepida.</title>
        <authorList>
            <person name="Campbell M."/>
            <person name="Oakeson K.F."/>
            <person name="Yandell M."/>
            <person name="Halpert J.R."/>
            <person name="Dearing D."/>
        </authorList>
    </citation>
    <scope>NUCLEOTIDE SEQUENCE [LARGE SCALE GENOMIC DNA]</scope>
    <source>
        <strain evidence="2">417</strain>
        <tissue evidence="2">Liver</tissue>
    </source>
</reference>
<organism evidence="2 3">
    <name type="scientific">Neotoma lepida</name>
    <name type="common">Desert woodrat</name>
    <dbReference type="NCBI Taxonomy" id="56216"/>
    <lineage>
        <taxon>Eukaryota</taxon>
        <taxon>Metazoa</taxon>
        <taxon>Chordata</taxon>
        <taxon>Craniata</taxon>
        <taxon>Vertebrata</taxon>
        <taxon>Euteleostomi</taxon>
        <taxon>Mammalia</taxon>
        <taxon>Eutheria</taxon>
        <taxon>Euarchontoglires</taxon>
        <taxon>Glires</taxon>
        <taxon>Rodentia</taxon>
        <taxon>Myomorpha</taxon>
        <taxon>Muroidea</taxon>
        <taxon>Cricetidae</taxon>
        <taxon>Neotominae</taxon>
        <taxon>Neotoma</taxon>
    </lineage>
</organism>
<dbReference type="EMBL" id="LZPO01055530">
    <property type="protein sequence ID" value="OBS71774.1"/>
    <property type="molecule type" value="Genomic_DNA"/>
</dbReference>